<reference evidence="2" key="1">
    <citation type="submission" date="2022-06" db="EMBL/GenBank/DDBJ databases">
        <title>WGS of actinobacteria.</title>
        <authorList>
            <person name="Thawai C."/>
        </authorList>
    </citation>
    <scope>NUCLEOTIDE SEQUENCE</scope>
    <source>
        <strain evidence="2">AA8</strain>
    </source>
</reference>
<accession>A0A9X2LH60</accession>
<protein>
    <submittedName>
        <fullName evidence="2">Peptidoglycan-binding protein</fullName>
    </submittedName>
</protein>
<evidence type="ECO:0000313" key="2">
    <source>
        <dbReference type="EMBL" id="MCQ8771366.1"/>
    </source>
</evidence>
<gene>
    <name evidence="2" type="ORF">NQU55_16570</name>
</gene>
<dbReference type="Gene3D" id="1.10.101.10">
    <property type="entry name" value="PGBD-like superfamily/PGBD"/>
    <property type="match status" value="1"/>
</dbReference>
<proteinExistence type="predicted"/>
<comment type="caution">
    <text evidence="2">The sequence shown here is derived from an EMBL/GenBank/DDBJ whole genome shotgun (WGS) entry which is preliminary data.</text>
</comment>
<dbReference type="InterPro" id="IPR036366">
    <property type="entry name" value="PGBDSf"/>
</dbReference>
<dbReference type="InterPro" id="IPR036365">
    <property type="entry name" value="PGBD-like_sf"/>
</dbReference>
<dbReference type="Proteomes" id="UP001142374">
    <property type="component" value="Unassembled WGS sequence"/>
</dbReference>
<evidence type="ECO:0000259" key="1">
    <source>
        <dbReference type="Pfam" id="PF01471"/>
    </source>
</evidence>
<feature type="domain" description="Peptidoglycan binding-like" evidence="1">
    <location>
        <begin position="46"/>
        <end position="100"/>
    </location>
</feature>
<dbReference type="InterPro" id="IPR002477">
    <property type="entry name" value="Peptidoglycan-bd-like"/>
</dbReference>
<dbReference type="EMBL" id="JANIID010000013">
    <property type="protein sequence ID" value="MCQ8771366.1"/>
    <property type="molecule type" value="Genomic_DNA"/>
</dbReference>
<dbReference type="Pfam" id="PF01471">
    <property type="entry name" value="PG_binding_1"/>
    <property type="match status" value="1"/>
</dbReference>
<keyword evidence="3" id="KW-1185">Reference proteome</keyword>
<sequence length="104" mass="11264">MAYSAASDRSACVNQVGTRVYRPSSDVQTLKIPNVLLRQGNTGACVRYAQVLLSSHLGAPGPGFVDGIFGPTTRTYVQRFQRNAGLSVDGVVGPNTWYWLMTIN</sequence>
<evidence type="ECO:0000313" key="3">
    <source>
        <dbReference type="Proteomes" id="UP001142374"/>
    </source>
</evidence>
<dbReference type="AlphaFoldDB" id="A0A9X2LH60"/>
<dbReference type="RefSeq" id="WP_256790780.1">
    <property type="nucleotide sequence ID" value="NZ_JAATER010000057.1"/>
</dbReference>
<name>A0A9X2LH60_9ACTN</name>
<organism evidence="2 3">
    <name type="scientific">Streptomyces telluris</name>
    <dbReference type="NCBI Taxonomy" id="2720021"/>
    <lineage>
        <taxon>Bacteria</taxon>
        <taxon>Bacillati</taxon>
        <taxon>Actinomycetota</taxon>
        <taxon>Actinomycetes</taxon>
        <taxon>Kitasatosporales</taxon>
        <taxon>Streptomycetaceae</taxon>
        <taxon>Streptomyces</taxon>
    </lineage>
</organism>
<dbReference type="SUPFAM" id="SSF47090">
    <property type="entry name" value="PGBD-like"/>
    <property type="match status" value="1"/>
</dbReference>